<dbReference type="EMBL" id="JAPTGG010000005">
    <property type="protein sequence ID" value="MCZ0865077.1"/>
    <property type="molecule type" value="Genomic_DNA"/>
</dbReference>
<evidence type="ECO:0000313" key="1">
    <source>
        <dbReference type="EMBL" id="MCZ0865077.1"/>
    </source>
</evidence>
<accession>A0A9J6RM66</accession>
<keyword evidence="2" id="KW-1185">Reference proteome</keyword>
<evidence type="ECO:0000313" key="2">
    <source>
        <dbReference type="Proteomes" id="UP001069090"/>
    </source>
</evidence>
<dbReference type="Proteomes" id="UP001069090">
    <property type="component" value="Unassembled WGS sequence"/>
</dbReference>
<name>A0A9J6RM66_9GAMM</name>
<dbReference type="RefSeq" id="WP_258331228.1">
    <property type="nucleotide sequence ID" value="NZ_JAPTGG010000005.1"/>
</dbReference>
<gene>
    <name evidence="1" type="ORF">O0V09_07695</name>
</gene>
<dbReference type="AlphaFoldDB" id="A0A9J6RM66"/>
<proteinExistence type="predicted"/>
<protein>
    <submittedName>
        <fullName evidence="1">Uncharacterized protein</fullName>
    </submittedName>
</protein>
<reference evidence="1 2" key="1">
    <citation type="submission" date="2022-12" db="EMBL/GenBank/DDBJ databases">
        <title>Dasania phycosphaerae sp. nov., isolated from particulate material of the south coast of Korea.</title>
        <authorList>
            <person name="Jiang Y."/>
        </authorList>
    </citation>
    <scope>NUCLEOTIDE SEQUENCE [LARGE SCALE GENOMIC DNA]</scope>
    <source>
        <strain evidence="1 2">GY-19</strain>
    </source>
</reference>
<organism evidence="1 2">
    <name type="scientific">Dasania phycosphaerae</name>
    <dbReference type="NCBI Taxonomy" id="2950436"/>
    <lineage>
        <taxon>Bacteria</taxon>
        <taxon>Pseudomonadati</taxon>
        <taxon>Pseudomonadota</taxon>
        <taxon>Gammaproteobacteria</taxon>
        <taxon>Cellvibrionales</taxon>
        <taxon>Spongiibacteraceae</taxon>
        <taxon>Dasania</taxon>
    </lineage>
</organism>
<comment type="caution">
    <text evidence="1">The sequence shown here is derived from an EMBL/GenBank/DDBJ whole genome shotgun (WGS) entry which is preliminary data.</text>
</comment>
<sequence>MANPSVIATDNPADRMVTFRCTDCEHTFKSEPGRVVDAPGLAFPYEYFCDCELCGAELSQIWWEKNLFQAHVKATGPKTPEGKAAASANLEGYPTAEQMLRIRFNGLKNGAHAKTAIAFPAKPGKYAHCKTCDIDHDFCRQQPACLRRSELMLKYLAAVKSGDPSHLEDIHIVNQATVTAVLGDMMQEVINDGPTLRSPAYVSSKDGDISFVKDPRSKDREAYIMDVKAHPLLKLMMEFMQKNSMTLSDLNLTPKIHVDQNIMAGQLAGDAVDKERSADYQQKMLDQVSHLKSLVSRGKARLVNDKVLQEYQQEELDDDEGVIDVSPD</sequence>